<evidence type="ECO:0000313" key="2">
    <source>
        <dbReference type="EMBL" id="MDV6234265.1"/>
    </source>
</evidence>
<dbReference type="AlphaFoldDB" id="A0A2N0B5Y3"/>
<dbReference type="RefSeq" id="WP_100765491.1">
    <property type="nucleotide sequence ID" value="NZ_NPEF02000001.1"/>
</dbReference>
<dbReference type="EMBL" id="NPEF02000001">
    <property type="protein sequence ID" value="MDV6234265.1"/>
    <property type="molecule type" value="Genomic_DNA"/>
</dbReference>
<accession>A0A2N0B5Y3</accession>
<dbReference type="NCBIfam" id="NF006749">
    <property type="entry name" value="PRK09272.1-2"/>
    <property type="match status" value="1"/>
</dbReference>
<comment type="caution">
    <text evidence="3">The sequence shown here is derived from an EMBL/GenBank/DDBJ whole genome shotgun (WGS) entry which is preliminary data.</text>
</comment>
<dbReference type="Proteomes" id="UP000232122">
    <property type="component" value="Unassembled WGS sequence"/>
</dbReference>
<evidence type="ECO:0000313" key="3">
    <source>
        <dbReference type="EMBL" id="PJZ91964.1"/>
    </source>
</evidence>
<keyword evidence="1" id="KW-0812">Transmembrane</keyword>
<dbReference type="OrthoDB" id="47473at2"/>
<keyword evidence="1" id="KW-1133">Transmembrane helix</keyword>
<protein>
    <submittedName>
        <fullName evidence="2">DUF3147 family protein</fullName>
    </submittedName>
</protein>
<dbReference type="EMBL" id="NPEF01000190">
    <property type="protein sequence ID" value="PJZ91964.1"/>
    <property type="molecule type" value="Genomic_DNA"/>
</dbReference>
<reference evidence="3" key="1">
    <citation type="submission" date="2017-07" db="EMBL/GenBank/DDBJ databases">
        <title>Leptospira spp. isolated from tropical soils.</title>
        <authorList>
            <person name="Thibeaux R."/>
            <person name="Iraola G."/>
            <person name="Ferres I."/>
            <person name="Bierque E."/>
            <person name="Girault D."/>
            <person name="Soupe-Gilbert M.-E."/>
            <person name="Picardeau M."/>
            <person name="Goarant C."/>
        </authorList>
    </citation>
    <scope>NUCLEOTIDE SEQUENCE [LARGE SCALE GENOMIC DNA]</scope>
    <source>
        <strain evidence="3">ATI7-C-A5</strain>
    </source>
</reference>
<keyword evidence="4" id="KW-1185">Reference proteome</keyword>
<feature type="transmembrane region" description="Helical" evidence="1">
    <location>
        <begin position="85"/>
        <end position="107"/>
    </location>
</feature>
<evidence type="ECO:0000256" key="1">
    <source>
        <dbReference type="SAM" id="Phobius"/>
    </source>
</evidence>
<evidence type="ECO:0000313" key="4">
    <source>
        <dbReference type="Proteomes" id="UP000232122"/>
    </source>
</evidence>
<organism evidence="3">
    <name type="scientific">Leptospira ellisii</name>
    <dbReference type="NCBI Taxonomy" id="2023197"/>
    <lineage>
        <taxon>Bacteria</taxon>
        <taxon>Pseudomonadati</taxon>
        <taxon>Spirochaetota</taxon>
        <taxon>Spirochaetia</taxon>
        <taxon>Leptospirales</taxon>
        <taxon>Leptospiraceae</taxon>
        <taxon>Leptospira</taxon>
    </lineage>
</organism>
<reference evidence="2" key="3">
    <citation type="submission" date="2023-10" db="EMBL/GenBank/DDBJ databases">
        <authorList>
            <person name="Picardeau M."/>
            <person name="Thibeaux R."/>
        </authorList>
    </citation>
    <scope>NUCLEOTIDE SEQUENCE</scope>
    <source>
        <strain evidence="2">ATI7-C-A5</strain>
    </source>
</reference>
<gene>
    <name evidence="2" type="ORF">CH379_001300</name>
    <name evidence="3" type="ORF">CH379_15750</name>
</gene>
<name>A0A2N0B5Y3_9LEPT</name>
<dbReference type="NCBIfam" id="NF006751">
    <property type="entry name" value="PRK09272.1-4"/>
    <property type="match status" value="1"/>
</dbReference>
<proteinExistence type="predicted"/>
<keyword evidence="1" id="KW-0472">Membrane</keyword>
<feature type="transmembrane region" description="Helical" evidence="1">
    <location>
        <begin position="59"/>
        <end position="79"/>
    </location>
</feature>
<dbReference type="InterPro" id="IPR058117">
    <property type="entry name" value="BV97_02767-like"/>
</dbReference>
<sequence length="114" mass="13062">MFIVVKFLVSAALITAISEFAKRSDRIGALIGSLPLITIFTLIWLKLENQENAKIDNHSFYTFWYVLPTLPMFLAFPALHRKFNFWTALALSCVLTILLFACTVFIARKFEVDL</sequence>
<feature type="transmembrane region" description="Helical" evidence="1">
    <location>
        <begin position="28"/>
        <end position="47"/>
    </location>
</feature>
<reference evidence="2 4" key="2">
    <citation type="journal article" date="2018" name="Microb. Genom.">
        <title>Deciphering the unexplored Leptospira diversity from soils uncovers genomic evolution to virulence.</title>
        <authorList>
            <person name="Thibeaux R."/>
            <person name="Iraola G."/>
            <person name="Ferres I."/>
            <person name="Bierque E."/>
            <person name="Girault D."/>
            <person name="Soupe-Gilbert M.E."/>
            <person name="Picardeau M."/>
            <person name="Goarant C."/>
        </authorList>
    </citation>
    <scope>NUCLEOTIDE SEQUENCE [LARGE SCALE GENOMIC DNA]</scope>
    <source>
        <strain evidence="2 4">ATI7-C-A5</strain>
    </source>
</reference>